<dbReference type="FunFam" id="1.20.58.420:FF:000001">
    <property type="entry name" value="Atlastin-1 isoform 1"/>
    <property type="match status" value="1"/>
</dbReference>
<feature type="domain" description="GB1/RHD3-type G" evidence="13">
    <location>
        <begin position="45"/>
        <end position="295"/>
    </location>
</feature>
<comment type="caution">
    <text evidence="14">The sequence shown here is derived from an EMBL/GenBank/DDBJ whole genome shotgun (WGS) entry which is preliminary data.</text>
</comment>
<dbReference type="InterPro" id="IPR015894">
    <property type="entry name" value="Guanylate-bd_N"/>
</dbReference>
<keyword evidence="4" id="KW-0378">Hydrolase</keyword>
<dbReference type="FunFam" id="3.40.50.300:FF:004169">
    <property type="entry name" value="Atlastin 3"/>
    <property type="match status" value="1"/>
</dbReference>
<evidence type="ECO:0000313" key="15">
    <source>
        <dbReference type="Proteomes" id="UP001152320"/>
    </source>
</evidence>
<dbReference type="OrthoDB" id="7788754at2759"/>
<dbReference type="EMBL" id="JAIZAY010000003">
    <property type="protein sequence ID" value="KAJ8044349.1"/>
    <property type="molecule type" value="Genomic_DNA"/>
</dbReference>
<keyword evidence="5" id="KW-0256">Endoplasmic reticulum</keyword>
<evidence type="ECO:0000256" key="2">
    <source>
        <dbReference type="ARBA" id="ARBA00022692"/>
    </source>
</evidence>
<evidence type="ECO:0000256" key="7">
    <source>
        <dbReference type="ARBA" id="ARBA00022989"/>
    </source>
</evidence>
<keyword evidence="6" id="KW-0460">Magnesium</keyword>
<keyword evidence="3" id="KW-0547">Nucleotide-binding</keyword>
<dbReference type="SUPFAM" id="SSF52540">
    <property type="entry name" value="P-loop containing nucleoside triphosphate hydrolases"/>
    <property type="match status" value="1"/>
</dbReference>
<evidence type="ECO:0000256" key="6">
    <source>
        <dbReference type="ARBA" id="ARBA00022842"/>
    </source>
</evidence>
<evidence type="ECO:0000256" key="8">
    <source>
        <dbReference type="ARBA" id="ARBA00023134"/>
    </source>
</evidence>
<dbReference type="InterPro" id="IPR027417">
    <property type="entry name" value="P-loop_NTPase"/>
</dbReference>
<feature type="transmembrane region" description="Helical" evidence="12">
    <location>
        <begin position="435"/>
        <end position="456"/>
    </location>
</feature>
<keyword evidence="7 12" id="KW-1133">Transmembrane helix</keyword>
<keyword evidence="8" id="KW-0342">GTP-binding</keyword>
<proteinExistence type="inferred from homology"/>
<comment type="subcellular location">
    <subcellularLocation>
        <location evidence="1">Endoplasmic reticulum membrane</location>
        <topology evidence="1">Multi-pass membrane protein</topology>
    </subcellularLocation>
</comment>
<dbReference type="SUPFAM" id="SSF48340">
    <property type="entry name" value="Interferon-induced guanylate-binding protein 1 (GBP1), C-terminal domain"/>
    <property type="match status" value="1"/>
</dbReference>
<evidence type="ECO:0000256" key="9">
    <source>
        <dbReference type="ARBA" id="ARBA00023136"/>
    </source>
</evidence>
<reference evidence="14" key="1">
    <citation type="submission" date="2021-10" db="EMBL/GenBank/DDBJ databases">
        <title>Tropical sea cucumber genome reveals ecological adaptation and Cuvierian tubules defense mechanism.</title>
        <authorList>
            <person name="Chen T."/>
        </authorList>
    </citation>
    <scope>NUCLEOTIDE SEQUENCE</scope>
    <source>
        <strain evidence="14">Nanhai2018</strain>
        <tissue evidence="14">Muscle</tissue>
    </source>
</reference>
<dbReference type="PROSITE" id="PS51715">
    <property type="entry name" value="G_GB1_RHD3"/>
    <property type="match status" value="1"/>
</dbReference>
<dbReference type="PANTHER" id="PTHR10751">
    <property type="entry name" value="GUANYLATE BINDING PROTEIN"/>
    <property type="match status" value="1"/>
</dbReference>
<dbReference type="Pfam" id="PF02263">
    <property type="entry name" value="GBP"/>
    <property type="match status" value="1"/>
</dbReference>
<dbReference type="FunFam" id="3.40.50.300:FF:003207">
    <property type="entry name" value="ATLastiN (Endoplasmic reticulum GTPase) related"/>
    <property type="match status" value="1"/>
</dbReference>
<protein>
    <submittedName>
        <fullName evidence="14">Atlastin-1</fullName>
    </submittedName>
</protein>
<name>A0A9Q1CGT3_HOLLE</name>
<feature type="transmembrane region" description="Helical" evidence="12">
    <location>
        <begin position="462"/>
        <end position="480"/>
    </location>
</feature>
<evidence type="ECO:0000256" key="5">
    <source>
        <dbReference type="ARBA" id="ARBA00022824"/>
    </source>
</evidence>
<evidence type="ECO:0000313" key="14">
    <source>
        <dbReference type="EMBL" id="KAJ8044349.1"/>
    </source>
</evidence>
<evidence type="ECO:0000256" key="4">
    <source>
        <dbReference type="ARBA" id="ARBA00022801"/>
    </source>
</evidence>
<keyword evidence="9 12" id="KW-0472">Membrane</keyword>
<evidence type="ECO:0000259" key="13">
    <source>
        <dbReference type="PROSITE" id="PS51715"/>
    </source>
</evidence>
<dbReference type="InterPro" id="IPR030386">
    <property type="entry name" value="G_GB1_RHD3_dom"/>
</dbReference>
<keyword evidence="2 12" id="KW-0812">Transmembrane</keyword>
<organism evidence="14 15">
    <name type="scientific">Holothuria leucospilota</name>
    <name type="common">Black long sea cucumber</name>
    <name type="synonym">Mertensiothuria leucospilota</name>
    <dbReference type="NCBI Taxonomy" id="206669"/>
    <lineage>
        <taxon>Eukaryota</taxon>
        <taxon>Metazoa</taxon>
        <taxon>Echinodermata</taxon>
        <taxon>Eleutherozoa</taxon>
        <taxon>Echinozoa</taxon>
        <taxon>Holothuroidea</taxon>
        <taxon>Aspidochirotacea</taxon>
        <taxon>Aspidochirotida</taxon>
        <taxon>Holothuriidae</taxon>
        <taxon>Holothuria</taxon>
    </lineage>
</organism>
<dbReference type="GO" id="GO:0005789">
    <property type="term" value="C:endoplasmic reticulum membrane"/>
    <property type="evidence" value="ECO:0007669"/>
    <property type="project" value="UniProtKB-SubCell"/>
</dbReference>
<dbReference type="AlphaFoldDB" id="A0A9Q1CGT3"/>
<dbReference type="Gene3D" id="3.40.50.300">
    <property type="entry name" value="P-loop containing nucleotide triphosphate hydrolases"/>
    <property type="match status" value="1"/>
</dbReference>
<evidence type="ECO:0000256" key="12">
    <source>
        <dbReference type="SAM" id="Phobius"/>
    </source>
</evidence>
<evidence type="ECO:0000256" key="10">
    <source>
        <dbReference type="ARBA" id="ARBA00049117"/>
    </source>
</evidence>
<keyword evidence="15" id="KW-1185">Reference proteome</keyword>
<sequence length="527" mass="58900">MPPIPDALNKGEPVQIVTTSDCDDHTFELNEEALTKILCDDAVKNKKICVLSVAGAFRKGKSFLLDFLLRYLHKNGSAGWLGQDDEPLTGFSWRGGSERETTGIWAWSKLFICEAPCPGGEEVAVMLLDTQGAFDTESTVKDCATVFALSTMISSVQTFNLSQNIQEDDLHHLQLFTEYGRLALEKGEIKEKPFQSLLFLVRDWSYPYEYDYGAEGGSKVLDRKLSTQNAKRHEELQEVRKHIRSCFEQISCFLMPHPGLAVARHKAFDGRLADIDKEFLQNLEDLAPLLLSPENLVVKSINGTHVTCKGLLEYFKAYINIYQSADLPEPKTMLRATSEANNLAAVAQALDHYNTEMDKVCGGEKPYLGPEELDEKHKQILASAMELFEKTPKMGGADFSQSYADGLLKDIEERYDQYTKNNESKNLFNVARTPITLVVTMVLMYVISGCFGLVGLYSFSNLANLVLGISITALILWSYVRYSGQYLQIGASIDSSADFVWCQVVYGPAYKFLSSSSDSSRTPKKKD</sequence>
<dbReference type="GO" id="GO:0003924">
    <property type="term" value="F:GTPase activity"/>
    <property type="evidence" value="ECO:0007669"/>
    <property type="project" value="InterPro"/>
</dbReference>
<dbReference type="InterPro" id="IPR003191">
    <property type="entry name" value="Guanylate-bd/ATL_C"/>
</dbReference>
<dbReference type="GO" id="GO:0005525">
    <property type="term" value="F:GTP binding"/>
    <property type="evidence" value="ECO:0007669"/>
    <property type="project" value="UniProtKB-KW"/>
</dbReference>
<evidence type="ECO:0000256" key="3">
    <source>
        <dbReference type="ARBA" id="ARBA00022741"/>
    </source>
</evidence>
<dbReference type="Proteomes" id="UP001152320">
    <property type="component" value="Chromosome 3"/>
</dbReference>
<dbReference type="Pfam" id="PF02841">
    <property type="entry name" value="GBP_C"/>
    <property type="match status" value="1"/>
</dbReference>
<comment type="catalytic activity">
    <reaction evidence="10">
        <text>GTP + H2O = GDP + phosphate + H(+)</text>
        <dbReference type="Rhea" id="RHEA:19669"/>
        <dbReference type="ChEBI" id="CHEBI:15377"/>
        <dbReference type="ChEBI" id="CHEBI:15378"/>
        <dbReference type="ChEBI" id="CHEBI:37565"/>
        <dbReference type="ChEBI" id="CHEBI:43474"/>
        <dbReference type="ChEBI" id="CHEBI:58189"/>
    </reaction>
    <physiologicalReaction direction="left-to-right" evidence="10">
        <dbReference type="Rhea" id="RHEA:19670"/>
    </physiologicalReaction>
</comment>
<evidence type="ECO:0000256" key="11">
    <source>
        <dbReference type="PROSITE-ProRule" id="PRU01052"/>
    </source>
</evidence>
<comment type="similarity">
    <text evidence="11">Belongs to the TRAFAC class dynamin-like GTPase superfamily. GB1/RHD3 GTPase family.</text>
</comment>
<dbReference type="CDD" id="cd01851">
    <property type="entry name" value="GBP"/>
    <property type="match status" value="1"/>
</dbReference>
<evidence type="ECO:0000256" key="1">
    <source>
        <dbReference type="ARBA" id="ARBA00004477"/>
    </source>
</evidence>
<dbReference type="InterPro" id="IPR036543">
    <property type="entry name" value="Guanylate-bd_C_sf"/>
</dbReference>
<dbReference type="Gene3D" id="1.20.58.420">
    <property type="entry name" value="AHSP"/>
    <property type="match status" value="1"/>
</dbReference>
<accession>A0A9Q1CGT3</accession>
<gene>
    <name evidence="14" type="ORF">HOLleu_07078</name>
</gene>